<dbReference type="AlphaFoldDB" id="A0A423X812"/>
<name>A0A423X812_9PEZI</name>
<dbReference type="InParanoid" id="A0A423X812"/>
<organism evidence="2 3">
    <name type="scientific">Cytospora leucostoma</name>
    <dbReference type="NCBI Taxonomy" id="1230097"/>
    <lineage>
        <taxon>Eukaryota</taxon>
        <taxon>Fungi</taxon>
        <taxon>Dikarya</taxon>
        <taxon>Ascomycota</taxon>
        <taxon>Pezizomycotina</taxon>
        <taxon>Sordariomycetes</taxon>
        <taxon>Sordariomycetidae</taxon>
        <taxon>Diaporthales</taxon>
        <taxon>Cytosporaceae</taxon>
        <taxon>Cytospora</taxon>
    </lineage>
</organism>
<reference evidence="2 3" key="1">
    <citation type="submission" date="2015-09" db="EMBL/GenBank/DDBJ databases">
        <title>Host preference determinants of Valsa canker pathogens revealed by comparative genomics.</title>
        <authorList>
            <person name="Yin Z."/>
            <person name="Huang L."/>
        </authorList>
    </citation>
    <scope>NUCLEOTIDE SEQUENCE [LARGE SCALE GENOMIC DNA]</scope>
    <source>
        <strain evidence="2 3">SXYLt</strain>
    </source>
</reference>
<dbReference type="Proteomes" id="UP000285146">
    <property type="component" value="Unassembled WGS sequence"/>
</dbReference>
<evidence type="ECO:0000256" key="1">
    <source>
        <dbReference type="SAM" id="SignalP"/>
    </source>
</evidence>
<protein>
    <submittedName>
        <fullName evidence="2">Uncharacterized protein</fullName>
    </submittedName>
</protein>
<keyword evidence="1" id="KW-0732">Signal</keyword>
<evidence type="ECO:0000313" key="2">
    <source>
        <dbReference type="EMBL" id="ROW11920.1"/>
    </source>
</evidence>
<keyword evidence="3" id="KW-1185">Reference proteome</keyword>
<accession>A0A423X812</accession>
<feature type="signal peptide" evidence="1">
    <location>
        <begin position="1"/>
        <end position="21"/>
    </location>
</feature>
<dbReference type="EMBL" id="LKEB01000024">
    <property type="protein sequence ID" value="ROW11920.1"/>
    <property type="molecule type" value="Genomic_DNA"/>
</dbReference>
<gene>
    <name evidence="2" type="ORF">VPNG_05179</name>
</gene>
<proteinExistence type="predicted"/>
<feature type="chain" id="PRO_5019521177" evidence="1">
    <location>
        <begin position="22"/>
        <end position="99"/>
    </location>
</feature>
<comment type="caution">
    <text evidence="2">The sequence shown here is derived from an EMBL/GenBank/DDBJ whole genome shotgun (WGS) entry which is preliminary data.</text>
</comment>
<sequence length="99" mass="11305">MLFLSCILAFLLLLIAGGVWNIDYDAAINVKSYHQCFWVDNRHSHRQRSYVLVNSVVLFDFKSSDIIASYVGALGVFGIYYKLCIFLACVQHFELDFAS</sequence>
<evidence type="ECO:0000313" key="3">
    <source>
        <dbReference type="Proteomes" id="UP000285146"/>
    </source>
</evidence>